<dbReference type="Gene3D" id="3.40.50.10140">
    <property type="entry name" value="Toll/interleukin-1 receptor homology (TIR) domain"/>
    <property type="match status" value="1"/>
</dbReference>
<comment type="caution">
    <text evidence="2">The sequence shown here is derived from an EMBL/GenBank/DDBJ whole genome shotgun (WGS) entry which is preliminary data.</text>
</comment>
<organism evidence="2 3">
    <name type="scientific">Morella rubra</name>
    <name type="common">Chinese bayberry</name>
    <dbReference type="NCBI Taxonomy" id="262757"/>
    <lineage>
        <taxon>Eukaryota</taxon>
        <taxon>Viridiplantae</taxon>
        <taxon>Streptophyta</taxon>
        <taxon>Embryophyta</taxon>
        <taxon>Tracheophyta</taxon>
        <taxon>Spermatophyta</taxon>
        <taxon>Magnoliopsida</taxon>
        <taxon>eudicotyledons</taxon>
        <taxon>Gunneridae</taxon>
        <taxon>Pentapetalae</taxon>
        <taxon>rosids</taxon>
        <taxon>fabids</taxon>
        <taxon>Fagales</taxon>
        <taxon>Myricaceae</taxon>
        <taxon>Morella</taxon>
    </lineage>
</organism>
<sequence length="232" mass="26395">MQQNASALAKSFARKVLNPARSQIQAVSSPCGVFISHRGIDTRKNLAGLLHDHLARLRLGPFLDCRNMKPGDRLYDKIDAAIRDCNLGIALFSPRYCDSYFCLRELASLMESNKRVIPIFCDVKPSQLRVKNSVTSSEKELQRFSWALEEAKYTVGLSFDSLRGNWSEFLESASDAVIKNLLEIDHDLLEKSLKEHMLKHNSLCLPQRVHREIDTYKKILGLNDQLYGSKLE</sequence>
<keyword evidence="2" id="KW-0675">Receptor</keyword>
<dbReference type="AlphaFoldDB" id="A0A6A1UP43"/>
<dbReference type="EMBL" id="RXIC02000026">
    <property type="protein sequence ID" value="KAB1202079.1"/>
    <property type="molecule type" value="Genomic_DNA"/>
</dbReference>
<dbReference type="InterPro" id="IPR035897">
    <property type="entry name" value="Toll_tir_struct_dom_sf"/>
</dbReference>
<reference evidence="2 3" key="1">
    <citation type="journal article" date="2019" name="Plant Biotechnol. J.">
        <title>The red bayberry genome and genetic basis of sex determination.</title>
        <authorList>
            <person name="Jia H.M."/>
            <person name="Jia H.J."/>
            <person name="Cai Q.L."/>
            <person name="Wang Y."/>
            <person name="Zhao H.B."/>
            <person name="Yang W.F."/>
            <person name="Wang G.Y."/>
            <person name="Li Y.H."/>
            <person name="Zhan D.L."/>
            <person name="Shen Y.T."/>
            <person name="Niu Q.F."/>
            <person name="Chang L."/>
            <person name="Qiu J."/>
            <person name="Zhao L."/>
            <person name="Xie H.B."/>
            <person name="Fu W.Y."/>
            <person name="Jin J."/>
            <person name="Li X.W."/>
            <person name="Jiao Y."/>
            <person name="Zhou C.C."/>
            <person name="Tu T."/>
            <person name="Chai C.Y."/>
            <person name="Gao J.L."/>
            <person name="Fan L.J."/>
            <person name="van de Weg E."/>
            <person name="Wang J.Y."/>
            <person name="Gao Z.S."/>
        </authorList>
    </citation>
    <scope>NUCLEOTIDE SEQUENCE [LARGE SCALE GENOMIC DNA]</scope>
    <source>
        <tissue evidence="2">Leaves</tissue>
    </source>
</reference>
<dbReference type="Proteomes" id="UP000516437">
    <property type="component" value="Chromosome 8"/>
</dbReference>
<dbReference type="SUPFAM" id="SSF52200">
    <property type="entry name" value="Toll/Interleukin receptor TIR domain"/>
    <property type="match status" value="1"/>
</dbReference>
<keyword evidence="3" id="KW-1185">Reference proteome</keyword>
<dbReference type="Pfam" id="PF01582">
    <property type="entry name" value="TIR"/>
    <property type="match status" value="1"/>
</dbReference>
<evidence type="ECO:0000313" key="3">
    <source>
        <dbReference type="Proteomes" id="UP000516437"/>
    </source>
</evidence>
<accession>A0A6A1UP43</accession>
<dbReference type="OrthoDB" id="6078042at2759"/>
<dbReference type="PANTHER" id="PTHR31008">
    <property type="entry name" value="COP1-INTERACTING PROTEIN-RELATED"/>
    <property type="match status" value="1"/>
</dbReference>
<evidence type="ECO:0000313" key="2">
    <source>
        <dbReference type="EMBL" id="KAB1202079.1"/>
    </source>
</evidence>
<dbReference type="InterPro" id="IPR000157">
    <property type="entry name" value="TIR_dom"/>
</dbReference>
<evidence type="ECO:0000259" key="1">
    <source>
        <dbReference type="PROSITE" id="PS50104"/>
    </source>
</evidence>
<dbReference type="PANTHER" id="PTHR31008:SF42">
    <property type="entry name" value="TMV RESISTANCE PROTEIN N-LIKE"/>
    <property type="match status" value="1"/>
</dbReference>
<proteinExistence type="predicted"/>
<protein>
    <submittedName>
        <fullName evidence="2">Toll/interleukin-1 receptor-like protein</fullName>
    </submittedName>
</protein>
<dbReference type="SMART" id="SM00255">
    <property type="entry name" value="TIR"/>
    <property type="match status" value="1"/>
</dbReference>
<dbReference type="PROSITE" id="PS50104">
    <property type="entry name" value="TIR"/>
    <property type="match status" value="1"/>
</dbReference>
<gene>
    <name evidence="2" type="ORF">CJ030_MR8G018172</name>
</gene>
<dbReference type="GO" id="GO:0007165">
    <property type="term" value="P:signal transduction"/>
    <property type="evidence" value="ECO:0007669"/>
    <property type="project" value="InterPro"/>
</dbReference>
<feature type="domain" description="TIR" evidence="1">
    <location>
        <begin position="29"/>
        <end position="205"/>
    </location>
</feature>
<name>A0A6A1UP43_9ROSI</name>